<feature type="region of interest" description="Disordered" evidence="1">
    <location>
        <begin position="201"/>
        <end position="224"/>
    </location>
</feature>
<dbReference type="EMBL" id="LQPE01000015">
    <property type="protein sequence ID" value="ORW10589.1"/>
    <property type="molecule type" value="Genomic_DNA"/>
</dbReference>
<feature type="transmembrane region" description="Helical" evidence="2">
    <location>
        <begin position="112"/>
        <end position="134"/>
    </location>
</feature>
<dbReference type="Proteomes" id="UP000193487">
    <property type="component" value="Unassembled WGS sequence"/>
</dbReference>
<evidence type="ECO:0000256" key="2">
    <source>
        <dbReference type="SAM" id="Phobius"/>
    </source>
</evidence>
<dbReference type="OrthoDB" id="4697037at2"/>
<keyword evidence="2" id="KW-0472">Membrane</keyword>
<accession>A0A1X1YHK1</accession>
<reference evidence="3 4" key="1">
    <citation type="submission" date="2016-01" db="EMBL/GenBank/DDBJ databases">
        <title>The new phylogeny of the genus Mycobacterium.</title>
        <authorList>
            <person name="Tarcisio F."/>
            <person name="Conor M."/>
            <person name="Antonella G."/>
            <person name="Elisabetta G."/>
            <person name="Giulia F.S."/>
            <person name="Sara T."/>
            <person name="Anna F."/>
            <person name="Clotilde B."/>
            <person name="Roberto B."/>
            <person name="Veronica D.S."/>
            <person name="Fabio R."/>
            <person name="Monica P."/>
            <person name="Olivier J."/>
            <person name="Enrico T."/>
            <person name="Nicola S."/>
        </authorList>
    </citation>
    <scope>NUCLEOTIDE SEQUENCE [LARGE SCALE GENOMIC DNA]</scope>
    <source>
        <strain evidence="3 4">DSM 45166</strain>
    </source>
</reference>
<evidence type="ECO:0000313" key="3">
    <source>
        <dbReference type="EMBL" id="ORW10589.1"/>
    </source>
</evidence>
<keyword evidence="4" id="KW-1185">Reference proteome</keyword>
<dbReference type="AlphaFoldDB" id="A0A1X1YHK1"/>
<name>A0A1X1YHK1_9MYCO</name>
<organism evidence="3 4">
    <name type="scientific">Mycobacterium kyorinense</name>
    <dbReference type="NCBI Taxonomy" id="487514"/>
    <lineage>
        <taxon>Bacteria</taxon>
        <taxon>Bacillati</taxon>
        <taxon>Actinomycetota</taxon>
        <taxon>Actinomycetes</taxon>
        <taxon>Mycobacteriales</taxon>
        <taxon>Mycobacteriaceae</taxon>
        <taxon>Mycobacterium</taxon>
    </lineage>
</organism>
<evidence type="ECO:0000313" key="4">
    <source>
        <dbReference type="Proteomes" id="UP000193487"/>
    </source>
</evidence>
<evidence type="ECO:0000256" key="1">
    <source>
        <dbReference type="SAM" id="MobiDB-lite"/>
    </source>
</evidence>
<keyword evidence="2" id="KW-0812">Transmembrane</keyword>
<comment type="caution">
    <text evidence="3">The sequence shown here is derived from an EMBL/GenBank/DDBJ whole genome shotgun (WGS) entry which is preliminary data.</text>
</comment>
<proteinExistence type="predicted"/>
<feature type="transmembrane region" description="Helical" evidence="2">
    <location>
        <begin position="154"/>
        <end position="173"/>
    </location>
</feature>
<sequence length="224" mass="24877">MMPVAVPPDRYDEIRRKWIARHQYIFTFQKRRAEILAQQIRDRDQILTGARVDTADDDVIHPWYMRPPKTPYGMAEWVILMAAGVLAPMGWPAGKAVSKMVTQLIPDELRSYPIAALLWASAGVGAPLPLLLWLTGPGDSLLSAAAAPWMVAQIPAALLTAGLYGIAEGWLAVDGARDWWPMRPPPQVDDIDFGFVQPDDLTGPGIFPTRREHPPGDPTPKRRT</sequence>
<keyword evidence="2" id="KW-1133">Transmembrane helix</keyword>
<gene>
    <name evidence="3" type="ORF">AWC14_20045</name>
</gene>
<feature type="transmembrane region" description="Helical" evidence="2">
    <location>
        <begin position="72"/>
        <end position="91"/>
    </location>
</feature>
<protein>
    <submittedName>
        <fullName evidence="3">Uncharacterized protein</fullName>
    </submittedName>
</protein>